<feature type="non-terminal residue" evidence="7">
    <location>
        <position position="116"/>
    </location>
</feature>
<comment type="similarity">
    <text evidence="2 5">Belongs to the glycosyl hydrolase 47 family.</text>
</comment>
<evidence type="ECO:0000256" key="4">
    <source>
        <dbReference type="ARBA" id="ARBA00023180"/>
    </source>
</evidence>
<dbReference type="RefSeq" id="XP_006811246.1">
    <property type="nucleotide sequence ID" value="XM_006811183.1"/>
</dbReference>
<dbReference type="SUPFAM" id="SSF48225">
    <property type="entry name" value="Seven-hairpin glycosidases"/>
    <property type="match status" value="1"/>
</dbReference>
<evidence type="ECO:0000256" key="2">
    <source>
        <dbReference type="ARBA" id="ARBA00007658"/>
    </source>
</evidence>
<proteinExistence type="inferred from homology"/>
<organism evidence="6 7">
    <name type="scientific">Saccoglossus kowalevskii</name>
    <name type="common">Acorn worm</name>
    <dbReference type="NCBI Taxonomy" id="10224"/>
    <lineage>
        <taxon>Eukaryota</taxon>
        <taxon>Metazoa</taxon>
        <taxon>Hemichordata</taxon>
        <taxon>Enteropneusta</taxon>
        <taxon>Harrimaniidae</taxon>
        <taxon>Saccoglossus</taxon>
    </lineage>
</organism>
<dbReference type="InterPro" id="IPR044674">
    <property type="entry name" value="EDEM1/2/3"/>
</dbReference>
<protein>
    <recommendedName>
        <fullName evidence="5">alpha-1,2-Mannosidase</fullName>
        <ecNumber evidence="5">3.2.1.-</ecNumber>
    </recommendedName>
</protein>
<dbReference type="PANTHER" id="PTHR45679:SF5">
    <property type="entry name" value="ER DEGRADATION-ENHANCING ALPHA-MANNOSIDASE-LIKE PROTEIN 1"/>
    <property type="match status" value="1"/>
</dbReference>
<dbReference type="InterPro" id="IPR036026">
    <property type="entry name" value="Seven-hairpin_glycosidases"/>
</dbReference>
<dbReference type="Pfam" id="PF01532">
    <property type="entry name" value="Glyco_hydro_47"/>
    <property type="match status" value="1"/>
</dbReference>
<keyword evidence="4" id="KW-0325">Glycoprotein</keyword>
<dbReference type="PRINTS" id="PR00747">
    <property type="entry name" value="GLYHDRLASE47"/>
</dbReference>
<dbReference type="InterPro" id="IPR001382">
    <property type="entry name" value="Glyco_hydro_47"/>
</dbReference>
<dbReference type="PANTHER" id="PTHR45679">
    <property type="entry name" value="ER DEGRADATION-ENHANCING ALPHA-MANNOSIDASE-LIKE PROTEIN 2"/>
    <property type="match status" value="1"/>
</dbReference>
<dbReference type="GeneID" id="102804719"/>
<evidence type="ECO:0000256" key="3">
    <source>
        <dbReference type="ARBA" id="ARBA00022824"/>
    </source>
</evidence>
<evidence type="ECO:0000256" key="5">
    <source>
        <dbReference type="RuleBase" id="RU361193"/>
    </source>
</evidence>
<keyword evidence="5" id="KW-0326">Glycosidase</keyword>
<sequence>MAKLCYLCWFFGLVLYLSTLLLSSGRLNFFKNRSGVYDRKYSSFPESERLKRLEDVKRMFYFGYDNYMKYAFPQDELDPIHCKGRGPDREKPDNININDVLGDYSLTLVDVLDTLA</sequence>
<dbReference type="InterPro" id="IPR012341">
    <property type="entry name" value="6hp_glycosidase-like_sf"/>
</dbReference>
<evidence type="ECO:0000313" key="7">
    <source>
        <dbReference type="RefSeq" id="XP_006811246.1"/>
    </source>
</evidence>
<dbReference type="Proteomes" id="UP000694865">
    <property type="component" value="Unplaced"/>
</dbReference>
<accession>A0ABM0LU05</accession>
<dbReference type="EC" id="3.2.1.-" evidence="5"/>
<keyword evidence="6" id="KW-1185">Reference proteome</keyword>
<keyword evidence="5" id="KW-0378">Hydrolase</keyword>
<gene>
    <name evidence="7" type="primary">LOC102804719</name>
</gene>
<name>A0ABM0LU05_SACKO</name>
<keyword evidence="3" id="KW-0256">Endoplasmic reticulum</keyword>
<evidence type="ECO:0000256" key="1">
    <source>
        <dbReference type="ARBA" id="ARBA00004240"/>
    </source>
</evidence>
<evidence type="ECO:0000313" key="6">
    <source>
        <dbReference type="Proteomes" id="UP000694865"/>
    </source>
</evidence>
<comment type="subcellular location">
    <subcellularLocation>
        <location evidence="1">Endoplasmic reticulum</location>
    </subcellularLocation>
</comment>
<reference evidence="7" key="1">
    <citation type="submission" date="2025-08" db="UniProtKB">
        <authorList>
            <consortium name="RefSeq"/>
        </authorList>
    </citation>
    <scope>IDENTIFICATION</scope>
    <source>
        <tissue evidence="7">Testes</tissue>
    </source>
</reference>
<dbReference type="Gene3D" id="1.50.10.10">
    <property type="match status" value="1"/>
</dbReference>